<keyword evidence="2" id="KW-1185">Reference proteome</keyword>
<organism evidence="1 2">
    <name type="scientific">Araneus ventricosus</name>
    <name type="common">Orbweaver spider</name>
    <name type="synonym">Epeira ventricosa</name>
    <dbReference type="NCBI Taxonomy" id="182803"/>
    <lineage>
        <taxon>Eukaryota</taxon>
        <taxon>Metazoa</taxon>
        <taxon>Ecdysozoa</taxon>
        <taxon>Arthropoda</taxon>
        <taxon>Chelicerata</taxon>
        <taxon>Arachnida</taxon>
        <taxon>Araneae</taxon>
        <taxon>Araneomorphae</taxon>
        <taxon>Entelegynae</taxon>
        <taxon>Araneoidea</taxon>
        <taxon>Araneidae</taxon>
        <taxon>Araneus</taxon>
    </lineage>
</organism>
<dbReference type="Proteomes" id="UP000499080">
    <property type="component" value="Unassembled WGS sequence"/>
</dbReference>
<accession>A0A4Y2DS52</accession>
<evidence type="ECO:0000313" key="1">
    <source>
        <dbReference type="EMBL" id="GBM19670.1"/>
    </source>
</evidence>
<protein>
    <submittedName>
        <fullName evidence="1">Uncharacterized protein</fullName>
    </submittedName>
</protein>
<proteinExistence type="predicted"/>
<evidence type="ECO:0000313" key="2">
    <source>
        <dbReference type="Proteomes" id="UP000499080"/>
    </source>
</evidence>
<dbReference type="AlphaFoldDB" id="A0A4Y2DS52"/>
<gene>
    <name evidence="1" type="ORF">AVEN_199842_1</name>
</gene>
<reference evidence="1 2" key="1">
    <citation type="journal article" date="2019" name="Sci. Rep.">
        <title>Orb-weaving spider Araneus ventricosus genome elucidates the spidroin gene catalogue.</title>
        <authorList>
            <person name="Kono N."/>
            <person name="Nakamura H."/>
            <person name="Ohtoshi R."/>
            <person name="Moran D.A.P."/>
            <person name="Shinohara A."/>
            <person name="Yoshida Y."/>
            <person name="Fujiwara M."/>
            <person name="Mori M."/>
            <person name="Tomita M."/>
            <person name="Arakawa K."/>
        </authorList>
    </citation>
    <scope>NUCLEOTIDE SEQUENCE [LARGE SCALE GENOMIC DNA]</scope>
</reference>
<name>A0A4Y2DS52_ARAVE</name>
<comment type="caution">
    <text evidence="1">The sequence shown here is derived from an EMBL/GenBank/DDBJ whole genome shotgun (WGS) entry which is preliminary data.</text>
</comment>
<sequence length="126" mass="15047">MNSLVYGSGPVKYVIVAEARRMECWRVGFCLTYQILTKAQYLKRARLASKLDANLTKQWIRQHEGYWNYNFELNHKWYTPFCLSIRVTKKSGRRDNDTDTVVSYKRFITSQCTNPFRRRYVPSSEM</sequence>
<dbReference type="EMBL" id="BGPR01000428">
    <property type="protein sequence ID" value="GBM19670.1"/>
    <property type="molecule type" value="Genomic_DNA"/>
</dbReference>